<organism evidence="2 3">
    <name type="scientific">Verruconis gallopava</name>
    <dbReference type="NCBI Taxonomy" id="253628"/>
    <lineage>
        <taxon>Eukaryota</taxon>
        <taxon>Fungi</taxon>
        <taxon>Dikarya</taxon>
        <taxon>Ascomycota</taxon>
        <taxon>Pezizomycotina</taxon>
        <taxon>Dothideomycetes</taxon>
        <taxon>Pleosporomycetidae</taxon>
        <taxon>Venturiales</taxon>
        <taxon>Sympoventuriaceae</taxon>
        <taxon>Verruconis</taxon>
    </lineage>
</organism>
<dbReference type="EMBL" id="KN847550">
    <property type="protein sequence ID" value="KIW02311.1"/>
    <property type="molecule type" value="Genomic_DNA"/>
</dbReference>
<dbReference type="VEuPathDB" id="FungiDB:PV09_06458"/>
<proteinExistence type="predicted"/>
<evidence type="ECO:0000313" key="2">
    <source>
        <dbReference type="EMBL" id="KIW02311.1"/>
    </source>
</evidence>
<sequence>MITAFGRGGETWANSSARHTYRSTNPSCSVVQRVADQFQGVTSTSKGENMKTMHGRSQGSLEPCFLCVFVRESQSEQREPLGKNELGSYVLQGTNGSIQDELVE</sequence>
<feature type="region of interest" description="Disordered" evidence="1">
    <location>
        <begin position="1"/>
        <end position="25"/>
    </location>
</feature>
<evidence type="ECO:0000256" key="1">
    <source>
        <dbReference type="SAM" id="MobiDB-lite"/>
    </source>
</evidence>
<dbReference type="InParanoid" id="A0A0D1XJ36"/>
<name>A0A0D1XJ36_9PEZI</name>
<dbReference type="Proteomes" id="UP000053259">
    <property type="component" value="Unassembled WGS sequence"/>
</dbReference>
<evidence type="ECO:0000313" key="3">
    <source>
        <dbReference type="Proteomes" id="UP000053259"/>
    </source>
</evidence>
<protein>
    <submittedName>
        <fullName evidence="2">Uncharacterized protein</fullName>
    </submittedName>
</protein>
<gene>
    <name evidence="2" type="ORF">PV09_06458</name>
</gene>
<dbReference type="GeneID" id="27314431"/>
<keyword evidence="3" id="KW-1185">Reference proteome</keyword>
<dbReference type="AlphaFoldDB" id="A0A0D1XJ36"/>
<dbReference type="RefSeq" id="XP_016212180.1">
    <property type="nucleotide sequence ID" value="XM_016360098.1"/>
</dbReference>
<dbReference type="HOGENOM" id="CLU_2252127_0_0_1"/>
<reference evidence="2 3" key="1">
    <citation type="submission" date="2015-01" db="EMBL/GenBank/DDBJ databases">
        <title>The Genome Sequence of Ochroconis gallopava CBS43764.</title>
        <authorList>
            <consortium name="The Broad Institute Genomics Platform"/>
            <person name="Cuomo C."/>
            <person name="de Hoog S."/>
            <person name="Gorbushina A."/>
            <person name="Stielow B."/>
            <person name="Teixiera M."/>
            <person name="Abouelleil A."/>
            <person name="Chapman S.B."/>
            <person name="Priest M."/>
            <person name="Young S.K."/>
            <person name="Wortman J."/>
            <person name="Nusbaum C."/>
            <person name="Birren B."/>
        </authorList>
    </citation>
    <scope>NUCLEOTIDE SEQUENCE [LARGE SCALE GENOMIC DNA]</scope>
    <source>
        <strain evidence="2 3">CBS 43764</strain>
    </source>
</reference>
<feature type="compositionally biased region" description="Polar residues" evidence="1">
    <location>
        <begin position="12"/>
        <end position="25"/>
    </location>
</feature>
<accession>A0A0D1XJ36</accession>